<accession>M0MMU5</accession>
<dbReference type="InterPro" id="IPR036388">
    <property type="entry name" value="WH-like_DNA-bd_sf"/>
</dbReference>
<dbReference type="PANTHER" id="PTHR34293:SF1">
    <property type="entry name" value="HTH-TYPE TRANSCRIPTIONAL REGULATOR TRMBL2"/>
    <property type="match status" value="1"/>
</dbReference>
<dbReference type="Pfam" id="PF11495">
    <property type="entry name" value="Regulator_TrmB"/>
    <property type="match status" value="1"/>
</dbReference>
<comment type="similarity">
    <text evidence="1">Belongs to the transcriptional regulator TrmB family.</text>
</comment>
<evidence type="ECO:0000313" key="4">
    <source>
        <dbReference type="EMBL" id="EMA46698.1"/>
    </source>
</evidence>
<dbReference type="EMBL" id="AOMD01000012">
    <property type="protein sequence ID" value="EMA46698.1"/>
    <property type="molecule type" value="Genomic_DNA"/>
</dbReference>
<evidence type="ECO:0000259" key="2">
    <source>
        <dbReference type="Pfam" id="PF01978"/>
    </source>
</evidence>
<dbReference type="RefSeq" id="WP_006076520.1">
    <property type="nucleotide sequence ID" value="NZ_AOMD01000012.1"/>
</dbReference>
<reference evidence="4 5" key="1">
    <citation type="journal article" date="2014" name="PLoS Genet.">
        <title>Phylogenetically driven sequencing of extremely halophilic archaea reveals strategies for static and dynamic osmo-response.</title>
        <authorList>
            <person name="Becker E.A."/>
            <person name="Seitzer P.M."/>
            <person name="Tritt A."/>
            <person name="Larsen D."/>
            <person name="Krusor M."/>
            <person name="Yao A.I."/>
            <person name="Wu D."/>
            <person name="Madern D."/>
            <person name="Eisen J.A."/>
            <person name="Darling A.E."/>
            <person name="Facciotti M.T."/>
        </authorList>
    </citation>
    <scope>NUCLEOTIDE SEQUENCE [LARGE SCALE GENOMIC DNA]</scope>
    <source>
        <strain evidence="4 5">DSM 5350</strain>
    </source>
</reference>
<dbReference type="PATRIC" id="fig|1227455.4.peg.710"/>
<organism evidence="4 5">
    <name type="scientific">Halococcus saccharolyticus DSM 5350</name>
    <dbReference type="NCBI Taxonomy" id="1227455"/>
    <lineage>
        <taxon>Archaea</taxon>
        <taxon>Methanobacteriati</taxon>
        <taxon>Methanobacteriota</taxon>
        <taxon>Stenosarchaea group</taxon>
        <taxon>Halobacteria</taxon>
        <taxon>Halobacteriales</taxon>
        <taxon>Halococcaceae</taxon>
        <taxon>Halococcus</taxon>
    </lineage>
</organism>
<dbReference type="InterPro" id="IPR021586">
    <property type="entry name" value="Tscrpt_reg_TrmB_C"/>
</dbReference>
<gene>
    <name evidence="4" type="ORF">C449_03491</name>
</gene>
<sequence length="259" mass="29013">MANTQQPREIAVAQLEQLGLTEYEASTFVALIQLGTGTAKEVAEIDHVPRTRVYDAVESLHDRGLVDIQHSTPQTFTTVSHETALRKLRLDHENLIARLEDALTQLDPAEPRREELGVWTTTGRKAVTSRALEFIDDTDDELVYMTVDELLTEDHLDELAAAAERGVEIRLAGISEEVQQRVQDRIPEATLFETLWDWEEASAGSLLITDDQTALVSVLLPDSADGSEETAIWGAGEYNSLVVVLRAIFTWRFQREDDE</sequence>
<dbReference type="InterPro" id="IPR002831">
    <property type="entry name" value="Tscrpt_reg_TrmB_N"/>
</dbReference>
<dbReference type="SUPFAM" id="SSF46785">
    <property type="entry name" value="Winged helix' DNA-binding domain"/>
    <property type="match status" value="1"/>
</dbReference>
<dbReference type="AlphaFoldDB" id="M0MMU5"/>
<keyword evidence="5" id="KW-1185">Reference proteome</keyword>
<evidence type="ECO:0000259" key="3">
    <source>
        <dbReference type="Pfam" id="PF11495"/>
    </source>
</evidence>
<feature type="domain" description="Transcription regulator TrmB C-terminal" evidence="3">
    <location>
        <begin position="118"/>
        <end position="229"/>
    </location>
</feature>
<dbReference type="InterPro" id="IPR036390">
    <property type="entry name" value="WH_DNA-bd_sf"/>
</dbReference>
<dbReference type="Pfam" id="PF01978">
    <property type="entry name" value="TrmB"/>
    <property type="match status" value="1"/>
</dbReference>
<dbReference type="InParanoid" id="M0MMU5"/>
<dbReference type="Proteomes" id="UP000011669">
    <property type="component" value="Unassembled WGS sequence"/>
</dbReference>
<protein>
    <submittedName>
        <fullName evidence="4">TrmB family transcriptional regulator</fullName>
    </submittedName>
</protein>
<dbReference type="Gene3D" id="1.10.10.10">
    <property type="entry name" value="Winged helix-like DNA-binding domain superfamily/Winged helix DNA-binding domain"/>
    <property type="match status" value="1"/>
</dbReference>
<name>M0MMU5_9EURY</name>
<comment type="caution">
    <text evidence="4">The sequence shown here is derived from an EMBL/GenBank/DDBJ whole genome shotgun (WGS) entry which is preliminary data.</text>
</comment>
<proteinExistence type="inferred from homology"/>
<evidence type="ECO:0000313" key="5">
    <source>
        <dbReference type="Proteomes" id="UP000011669"/>
    </source>
</evidence>
<feature type="domain" description="Transcription regulator TrmB N-terminal" evidence="2">
    <location>
        <begin position="15"/>
        <end position="80"/>
    </location>
</feature>
<dbReference type="PANTHER" id="PTHR34293">
    <property type="entry name" value="HTH-TYPE TRANSCRIPTIONAL REGULATOR TRMBL2"/>
    <property type="match status" value="1"/>
</dbReference>
<dbReference type="OrthoDB" id="30795at2157"/>
<evidence type="ECO:0000256" key="1">
    <source>
        <dbReference type="ARBA" id="ARBA00007287"/>
    </source>
</evidence>
<dbReference type="InterPro" id="IPR051797">
    <property type="entry name" value="TrmB-like"/>
</dbReference>